<dbReference type="InterPro" id="IPR001138">
    <property type="entry name" value="Zn2Cys6_DnaBD"/>
</dbReference>
<dbReference type="OrthoDB" id="4222821at2759"/>
<evidence type="ECO:0000256" key="5">
    <source>
        <dbReference type="SAM" id="MobiDB-lite"/>
    </source>
</evidence>
<evidence type="ECO:0000256" key="4">
    <source>
        <dbReference type="ARBA" id="ARBA00023242"/>
    </source>
</evidence>
<dbReference type="GO" id="GO:0008270">
    <property type="term" value="F:zinc ion binding"/>
    <property type="evidence" value="ECO:0007669"/>
    <property type="project" value="InterPro"/>
</dbReference>
<accession>A0A072PN46</accession>
<dbReference type="InterPro" id="IPR036864">
    <property type="entry name" value="Zn2-C6_fun-type_DNA-bd_sf"/>
</dbReference>
<comment type="caution">
    <text evidence="7">The sequence shown here is derived from an EMBL/GenBank/DDBJ whole genome shotgun (WGS) entry which is preliminary data.</text>
</comment>
<proteinExistence type="predicted"/>
<dbReference type="GO" id="GO:0003677">
    <property type="term" value="F:DNA binding"/>
    <property type="evidence" value="ECO:0007669"/>
    <property type="project" value="UniProtKB-KW"/>
</dbReference>
<evidence type="ECO:0000256" key="1">
    <source>
        <dbReference type="ARBA" id="ARBA00023015"/>
    </source>
</evidence>
<dbReference type="Proteomes" id="UP000027920">
    <property type="component" value="Unassembled WGS sequence"/>
</dbReference>
<feature type="region of interest" description="Disordered" evidence="5">
    <location>
        <begin position="31"/>
        <end position="95"/>
    </location>
</feature>
<dbReference type="Pfam" id="PF00172">
    <property type="entry name" value="Zn_clus"/>
    <property type="match status" value="1"/>
</dbReference>
<dbReference type="CDD" id="cd00067">
    <property type="entry name" value="GAL4"/>
    <property type="match status" value="1"/>
</dbReference>
<reference evidence="7 8" key="1">
    <citation type="submission" date="2013-03" db="EMBL/GenBank/DDBJ databases">
        <title>The Genome Sequence of Exophiala aquamarina CBS 119918.</title>
        <authorList>
            <consortium name="The Broad Institute Genomics Platform"/>
            <person name="Cuomo C."/>
            <person name="de Hoog S."/>
            <person name="Gorbushina A."/>
            <person name="Walker B."/>
            <person name="Young S.K."/>
            <person name="Zeng Q."/>
            <person name="Gargeya S."/>
            <person name="Fitzgerald M."/>
            <person name="Haas B."/>
            <person name="Abouelleil A."/>
            <person name="Allen A.W."/>
            <person name="Alvarado L."/>
            <person name="Arachchi H.M."/>
            <person name="Berlin A.M."/>
            <person name="Chapman S.B."/>
            <person name="Gainer-Dewar J."/>
            <person name="Goldberg J."/>
            <person name="Griggs A."/>
            <person name="Gujja S."/>
            <person name="Hansen M."/>
            <person name="Howarth C."/>
            <person name="Imamovic A."/>
            <person name="Ireland A."/>
            <person name="Larimer J."/>
            <person name="McCowan C."/>
            <person name="Murphy C."/>
            <person name="Pearson M."/>
            <person name="Poon T.W."/>
            <person name="Priest M."/>
            <person name="Roberts A."/>
            <person name="Saif S."/>
            <person name="Shea T."/>
            <person name="Sisk P."/>
            <person name="Sykes S."/>
            <person name="Wortman J."/>
            <person name="Nusbaum C."/>
            <person name="Birren B."/>
        </authorList>
    </citation>
    <scope>NUCLEOTIDE SEQUENCE [LARGE SCALE GENOMIC DNA]</scope>
    <source>
        <strain evidence="7 8">CBS 119918</strain>
    </source>
</reference>
<feature type="compositionally biased region" description="Polar residues" evidence="5">
    <location>
        <begin position="31"/>
        <end position="51"/>
    </location>
</feature>
<dbReference type="PANTHER" id="PTHR31668">
    <property type="entry name" value="GLUCOSE TRANSPORT TRANSCRIPTION REGULATOR RGT1-RELATED-RELATED"/>
    <property type="match status" value="1"/>
</dbReference>
<feature type="domain" description="Zn(2)-C6 fungal-type" evidence="6">
    <location>
        <begin position="18"/>
        <end position="53"/>
    </location>
</feature>
<dbReference type="PROSITE" id="PS50048">
    <property type="entry name" value="ZN2_CY6_FUNGAL_2"/>
    <property type="match status" value="1"/>
</dbReference>
<keyword evidence="3" id="KW-0804">Transcription</keyword>
<dbReference type="GO" id="GO:0000981">
    <property type="term" value="F:DNA-binding transcription factor activity, RNA polymerase II-specific"/>
    <property type="evidence" value="ECO:0007669"/>
    <property type="project" value="InterPro"/>
</dbReference>
<protein>
    <recommendedName>
        <fullName evidence="6">Zn(2)-C6 fungal-type domain-containing protein</fullName>
    </recommendedName>
</protein>
<keyword evidence="2" id="KW-0238">DNA-binding</keyword>
<evidence type="ECO:0000256" key="3">
    <source>
        <dbReference type="ARBA" id="ARBA00023163"/>
    </source>
</evidence>
<evidence type="ECO:0000259" key="6">
    <source>
        <dbReference type="PROSITE" id="PS50048"/>
    </source>
</evidence>
<dbReference type="AlphaFoldDB" id="A0A072PN46"/>
<feature type="non-terminal residue" evidence="7">
    <location>
        <position position="485"/>
    </location>
</feature>
<dbReference type="PROSITE" id="PS00463">
    <property type="entry name" value="ZN2_CY6_FUNGAL_1"/>
    <property type="match status" value="1"/>
</dbReference>
<dbReference type="SMART" id="SM00066">
    <property type="entry name" value="GAL4"/>
    <property type="match status" value="1"/>
</dbReference>
<dbReference type="VEuPathDB" id="FungiDB:A1O9_02742"/>
<gene>
    <name evidence="7" type="ORF">A1O9_02742</name>
</gene>
<sequence length="485" mass="54142">MNDREHHVRSTDPKVRSACDRCRNQKLKCDQATTSSGTGKCSRCVKSNTECSTSAPRPSGRPSRQQQRKQIKSRKPDQLWGFENTPLQNDDPTPLSTTVTTLSVPFEESAMQFDIFDDSMFASFTAEDFSFSHTLPTANKELSSTFWDGTRQNIVSDMPTSELDLYTDGVTDHWSRKGLQPHLLISRDRSYHLKTLAELNSTLFQHLSVIDKLVYGDCCKVDPNLGVKTMLNFLQEFAKIISYFLMFSPITSAPRLTSSFDASNEDEMGSNDSDVDFEERTFIQHDTDGCQADLDNDASFNSEKTARNTGTANGPLIDYPTILALTTCYVSLIRLHRTAFNRIRLSLQVASKKKVVPQYKDLPPLLPGLDLAGYPLGMNRSIQITVFMHVVLDLFWRAEKGITAIAAAERNGIATSTSGHMELLKTMLKQEAATAGRSTQMVKDKAVGRNSLKTLAREIRALCRGHVCLQLEESTVATETFSANF</sequence>
<dbReference type="EMBL" id="AMGV01000002">
    <property type="protein sequence ID" value="KEF61177.1"/>
    <property type="molecule type" value="Genomic_DNA"/>
</dbReference>
<dbReference type="HOGENOM" id="CLU_040316_0_0_1"/>
<dbReference type="RefSeq" id="XP_013263767.1">
    <property type="nucleotide sequence ID" value="XM_013408313.1"/>
</dbReference>
<keyword evidence="4" id="KW-0539">Nucleus</keyword>
<dbReference type="InterPro" id="IPR050797">
    <property type="entry name" value="Carb_Metab_Trans_Reg"/>
</dbReference>
<evidence type="ECO:0000313" key="7">
    <source>
        <dbReference type="EMBL" id="KEF61177.1"/>
    </source>
</evidence>
<feature type="compositionally biased region" description="Low complexity" evidence="5">
    <location>
        <begin position="52"/>
        <end position="65"/>
    </location>
</feature>
<evidence type="ECO:0000256" key="2">
    <source>
        <dbReference type="ARBA" id="ARBA00023125"/>
    </source>
</evidence>
<dbReference type="GeneID" id="25277683"/>
<evidence type="ECO:0000313" key="8">
    <source>
        <dbReference type="Proteomes" id="UP000027920"/>
    </source>
</evidence>
<organism evidence="7 8">
    <name type="scientific">Exophiala aquamarina CBS 119918</name>
    <dbReference type="NCBI Taxonomy" id="1182545"/>
    <lineage>
        <taxon>Eukaryota</taxon>
        <taxon>Fungi</taxon>
        <taxon>Dikarya</taxon>
        <taxon>Ascomycota</taxon>
        <taxon>Pezizomycotina</taxon>
        <taxon>Eurotiomycetes</taxon>
        <taxon>Chaetothyriomycetidae</taxon>
        <taxon>Chaetothyriales</taxon>
        <taxon>Herpotrichiellaceae</taxon>
        <taxon>Exophiala</taxon>
    </lineage>
</organism>
<name>A0A072PN46_9EURO</name>
<keyword evidence="1" id="KW-0805">Transcription regulation</keyword>
<keyword evidence="8" id="KW-1185">Reference proteome</keyword>
<dbReference type="SUPFAM" id="SSF57701">
    <property type="entry name" value="Zn2/Cys6 DNA-binding domain"/>
    <property type="match status" value="1"/>
</dbReference>
<dbReference type="Gene3D" id="4.10.240.10">
    <property type="entry name" value="Zn(2)-C6 fungal-type DNA-binding domain"/>
    <property type="match status" value="1"/>
</dbReference>